<dbReference type="Pfam" id="PF08699">
    <property type="entry name" value="ArgoL1"/>
    <property type="match status" value="1"/>
</dbReference>
<dbReference type="OrthoDB" id="10252740at2759"/>
<reference evidence="4 5" key="1">
    <citation type="journal article" date="2016" name="Genome Announc.">
        <title>Genome Sequence of Madurella mycetomatis mm55, Isolated from a Human Mycetoma Case in Sudan.</title>
        <authorList>
            <person name="Smit S."/>
            <person name="Derks M.F."/>
            <person name="Bervoets S."/>
            <person name="Fahal A."/>
            <person name="van Leeuwen W."/>
            <person name="van Belkum A."/>
            <person name="van de Sande W.W."/>
        </authorList>
    </citation>
    <scope>NUCLEOTIDE SEQUENCE [LARGE SCALE GENOMIC DNA]</scope>
    <source>
        <strain evidence="5">mm55</strain>
    </source>
</reference>
<dbReference type="InterPro" id="IPR012337">
    <property type="entry name" value="RNaseH-like_sf"/>
</dbReference>
<dbReference type="AlphaFoldDB" id="A0A175W389"/>
<organism evidence="4 5">
    <name type="scientific">Madurella mycetomatis</name>
    <dbReference type="NCBI Taxonomy" id="100816"/>
    <lineage>
        <taxon>Eukaryota</taxon>
        <taxon>Fungi</taxon>
        <taxon>Dikarya</taxon>
        <taxon>Ascomycota</taxon>
        <taxon>Pezizomycotina</taxon>
        <taxon>Sordariomycetes</taxon>
        <taxon>Sordariomycetidae</taxon>
        <taxon>Sordariales</taxon>
        <taxon>Sordariales incertae sedis</taxon>
        <taxon>Madurella</taxon>
    </lineage>
</organism>
<dbReference type="Gene3D" id="3.40.50.2300">
    <property type="match status" value="1"/>
</dbReference>
<dbReference type="STRING" id="100816.A0A175W389"/>
<comment type="caution">
    <text evidence="4">The sequence shown here is derived from an EMBL/GenBank/DDBJ whole genome shotgun (WGS) entry which is preliminary data.</text>
</comment>
<sequence length="1093" mass="120116">MHHVAAVEEVAVVVAATFAVIVVADEDVVTSVVTSMVTAVVDGGGDVVTSTVIVVVDEDAVISRVIAAVAAGAAAISRETAVVVVFEVAAAGMVVSLVTFTRKGQNQTVPQPDPEVTALEDGWIQQQSESLRQLTSKMGKLSVSDSSTFFPIRPGFGTSGVDVLLWANYFKLNVSAQVLFKYDLRVTSTRVTKAQEDAKQEAKDKKPTEVKSQGQAKKGSGKPPKGPAKPSQEQAGQGEAVAEEPRETRGKKLAKIIQQVLGKVSATVAFATEFKSHVVTLEMLKLPPDNIVEVELADRGKPEKWFVRFDGPLSLDIKGLMNYLRTFNDPGNETVFPKFLGEIDALGVVLGHTARSDDQKSATVGRSRFFAIDAERIECTLPQGSLIAILRGYVQSVRPATGRLLLNTNVTHGVFRGPELKSFKEIFESFNLARLDRPQQPPKVVDDLTRMHKFLVQAPVLCTLPGENPGEWVTTERSIAGLGTLKDGSGGNKPEIRGRFLTPGTVRFRLNKPPKGDRPPPEGLQYGQMVVVADYLKAKYGYAPQMGLPLVNIGTLKDPRYIPAEWCKLAQRKPIKSKLSPSEQDTMIRFACRPPPDNAISITTSARRVLGLDQNMLLDKFGISVDKELVTVKGRELAPPAIAYLKGSLIHPVNPENGQWLMKGVTVAKPGQLNGTWTFIRISGHPADAGAIQEAVRRFAKFLRDNRINIPEKPNQPNGISVSNPTEFRAALESLDKSQPRPAFILVVLPDKNTQIYNTVKKFGDVDFGFHTVCVVQNKLVEQKGQQGYFANVALKVNLKFGGVNHKLRDENALIKSGKTMFVGYDVVHPTNLGPGAAENAPSLVGLVASIDSDLAQWPAVAWRNPPRVEMLDKALVDHFKSRLKLWHAKNKGRLPENIIIFRDGVSEGQYQKVLEEEVPFIRRACDETYTGGFKPRISLIVSVKRHQTRFYPTDRNHIHPRSKSPKEGTIVDRGVTNVRYWDFYLQAHASLQGTARPAHYVVLLDEIFRRDYGAEAANVLQKLTHDMCYLYGRATKAVSICPPAYYADLVCARARAHKSELFDDSSSIASGHSEAVGAIKVHDRLLNSMYYI</sequence>
<dbReference type="InterPro" id="IPR045246">
    <property type="entry name" value="Piwi_ago-like"/>
</dbReference>
<dbReference type="SUPFAM" id="SSF101690">
    <property type="entry name" value="PAZ domain"/>
    <property type="match status" value="1"/>
</dbReference>
<dbReference type="Pfam" id="PF02171">
    <property type="entry name" value="Piwi"/>
    <property type="match status" value="1"/>
</dbReference>
<protein>
    <submittedName>
        <fullName evidence="4">Protein argonaute 5</fullName>
    </submittedName>
</protein>
<accession>A0A175W389</accession>
<feature type="region of interest" description="Disordered" evidence="1">
    <location>
        <begin position="195"/>
        <end position="248"/>
    </location>
</feature>
<dbReference type="CDD" id="cd04657">
    <property type="entry name" value="Piwi_ago-like"/>
    <property type="match status" value="1"/>
</dbReference>
<dbReference type="InterPro" id="IPR003165">
    <property type="entry name" value="Piwi"/>
</dbReference>
<feature type="domain" description="Piwi" evidence="3">
    <location>
        <begin position="744"/>
        <end position="1060"/>
    </location>
</feature>
<dbReference type="EMBL" id="LCTW02000135">
    <property type="protein sequence ID" value="KXX78035.1"/>
    <property type="molecule type" value="Genomic_DNA"/>
</dbReference>
<dbReference type="PROSITE" id="PS50822">
    <property type="entry name" value="PIWI"/>
    <property type="match status" value="1"/>
</dbReference>
<dbReference type="Pfam" id="PF16488">
    <property type="entry name" value="ArgoL2"/>
    <property type="match status" value="1"/>
</dbReference>
<dbReference type="PANTHER" id="PTHR22891">
    <property type="entry name" value="EUKARYOTIC TRANSLATION INITIATION FACTOR 2C"/>
    <property type="match status" value="1"/>
</dbReference>
<feature type="compositionally biased region" description="Low complexity" evidence="1">
    <location>
        <begin position="211"/>
        <end position="240"/>
    </location>
</feature>
<evidence type="ECO:0000256" key="2">
    <source>
        <dbReference type="SAM" id="SignalP"/>
    </source>
</evidence>
<evidence type="ECO:0000313" key="4">
    <source>
        <dbReference type="EMBL" id="KXX78035.1"/>
    </source>
</evidence>
<dbReference type="InterPro" id="IPR036085">
    <property type="entry name" value="PAZ_dom_sf"/>
</dbReference>
<dbReference type="SUPFAM" id="SSF53098">
    <property type="entry name" value="Ribonuclease H-like"/>
    <property type="match status" value="1"/>
</dbReference>
<dbReference type="Gene3D" id="3.30.420.10">
    <property type="entry name" value="Ribonuclease H-like superfamily/Ribonuclease H"/>
    <property type="match status" value="1"/>
</dbReference>
<dbReference type="InterPro" id="IPR036397">
    <property type="entry name" value="RNaseH_sf"/>
</dbReference>
<dbReference type="VEuPathDB" id="FungiDB:MMYC01_205522"/>
<keyword evidence="5" id="KW-1185">Reference proteome</keyword>
<dbReference type="SMART" id="SM00950">
    <property type="entry name" value="Piwi"/>
    <property type="match status" value="1"/>
</dbReference>
<dbReference type="InterPro" id="IPR014811">
    <property type="entry name" value="ArgoL1"/>
</dbReference>
<name>A0A175W389_9PEZI</name>
<dbReference type="InterPro" id="IPR032472">
    <property type="entry name" value="ArgoL2"/>
</dbReference>
<evidence type="ECO:0000313" key="5">
    <source>
        <dbReference type="Proteomes" id="UP000078237"/>
    </source>
</evidence>
<dbReference type="SMART" id="SM01163">
    <property type="entry name" value="DUF1785"/>
    <property type="match status" value="1"/>
</dbReference>
<evidence type="ECO:0000259" key="3">
    <source>
        <dbReference type="PROSITE" id="PS50822"/>
    </source>
</evidence>
<dbReference type="Gene3D" id="2.170.260.10">
    <property type="entry name" value="paz domain"/>
    <property type="match status" value="1"/>
</dbReference>
<keyword evidence="2" id="KW-0732">Signal</keyword>
<feature type="chain" id="PRO_5008043559" evidence="2">
    <location>
        <begin position="25"/>
        <end position="1093"/>
    </location>
</feature>
<dbReference type="Proteomes" id="UP000078237">
    <property type="component" value="Unassembled WGS sequence"/>
</dbReference>
<dbReference type="GO" id="GO:0003676">
    <property type="term" value="F:nucleic acid binding"/>
    <property type="evidence" value="ECO:0007669"/>
    <property type="project" value="InterPro"/>
</dbReference>
<evidence type="ECO:0000256" key="1">
    <source>
        <dbReference type="SAM" id="MobiDB-lite"/>
    </source>
</evidence>
<proteinExistence type="predicted"/>
<feature type="signal peptide" evidence="2">
    <location>
        <begin position="1"/>
        <end position="24"/>
    </location>
</feature>
<feature type="compositionally biased region" description="Basic and acidic residues" evidence="1">
    <location>
        <begin position="195"/>
        <end position="209"/>
    </location>
</feature>
<gene>
    <name evidence="4" type="ORF">MMYC01_205522</name>
</gene>